<organism evidence="2 3">
    <name type="scientific">Novosphingobium ovatum</name>
    <dbReference type="NCBI Taxonomy" id="1908523"/>
    <lineage>
        <taxon>Bacteria</taxon>
        <taxon>Pseudomonadati</taxon>
        <taxon>Pseudomonadota</taxon>
        <taxon>Alphaproteobacteria</taxon>
        <taxon>Sphingomonadales</taxon>
        <taxon>Sphingomonadaceae</taxon>
        <taxon>Novosphingobium</taxon>
    </lineage>
</organism>
<dbReference type="SUPFAM" id="SSF56349">
    <property type="entry name" value="DNA breaking-rejoining enzymes"/>
    <property type="match status" value="1"/>
</dbReference>
<protein>
    <submittedName>
        <fullName evidence="2">Winged helix-turn-helix transcriptional regulator</fullName>
    </submittedName>
</protein>
<sequence length="61" mass="6637">MHFHDLRGTTCTMLADAGCTPSEIAAMLGWTVSTVNQMLDRYQAMTATQSNSAVAKLEAMR</sequence>
<name>A0ABW9XAB0_9SPHN</name>
<dbReference type="InterPro" id="IPR011010">
    <property type="entry name" value="DNA_brk_join_enz"/>
</dbReference>
<comment type="caution">
    <text evidence="2">The sequence shown here is derived from an EMBL/GenBank/DDBJ whole genome shotgun (WGS) entry which is preliminary data.</text>
</comment>
<evidence type="ECO:0000256" key="1">
    <source>
        <dbReference type="ARBA" id="ARBA00023172"/>
    </source>
</evidence>
<evidence type="ECO:0000313" key="2">
    <source>
        <dbReference type="EMBL" id="NBC35465.1"/>
    </source>
</evidence>
<evidence type="ECO:0000313" key="3">
    <source>
        <dbReference type="Proteomes" id="UP000753724"/>
    </source>
</evidence>
<dbReference type="Proteomes" id="UP000753724">
    <property type="component" value="Unassembled WGS sequence"/>
</dbReference>
<dbReference type="Gene3D" id="1.10.443.10">
    <property type="entry name" value="Intergrase catalytic core"/>
    <property type="match status" value="1"/>
</dbReference>
<keyword evidence="3" id="KW-1185">Reference proteome</keyword>
<dbReference type="EMBL" id="JAAAPO010000001">
    <property type="protein sequence ID" value="NBC35465.1"/>
    <property type="molecule type" value="Genomic_DNA"/>
</dbReference>
<accession>A0ABW9XAB0</accession>
<dbReference type="Pfam" id="PF13384">
    <property type="entry name" value="HTH_23"/>
    <property type="match status" value="1"/>
</dbReference>
<reference evidence="3" key="1">
    <citation type="submission" date="2020-01" db="EMBL/GenBank/DDBJ databases">
        <title>Sphingomonas sp. strain CSW-10.</title>
        <authorList>
            <person name="Chen W.-M."/>
        </authorList>
    </citation>
    <scope>NUCLEOTIDE SEQUENCE [LARGE SCALE GENOMIC DNA]</scope>
    <source>
        <strain evidence="3">FSY-8</strain>
    </source>
</reference>
<keyword evidence="1" id="KW-0233">DNA recombination</keyword>
<gene>
    <name evidence="2" type="ORF">GTZ99_02720</name>
</gene>
<proteinExistence type="predicted"/>
<dbReference type="InterPro" id="IPR013762">
    <property type="entry name" value="Integrase-like_cat_sf"/>
</dbReference>